<reference evidence="2" key="1">
    <citation type="submission" date="2016-06" db="EMBL/GenBank/DDBJ databases">
        <title>Parallel loss of symbiosis genes in relatives of nitrogen-fixing non-legume Parasponia.</title>
        <authorList>
            <person name="Van Velzen R."/>
            <person name="Holmer R."/>
            <person name="Bu F."/>
            <person name="Rutten L."/>
            <person name="Van Zeijl A."/>
            <person name="Liu W."/>
            <person name="Santuari L."/>
            <person name="Cao Q."/>
            <person name="Sharma T."/>
            <person name="Shen D."/>
            <person name="Roswanjaya Y."/>
            <person name="Wardhani T."/>
            <person name="Kalhor M.S."/>
            <person name="Jansen J."/>
            <person name="Van den Hoogen J."/>
            <person name="Gungor B."/>
            <person name="Hartog M."/>
            <person name="Hontelez J."/>
            <person name="Verver J."/>
            <person name="Yang W.-C."/>
            <person name="Schijlen E."/>
            <person name="Repin R."/>
            <person name="Schilthuizen M."/>
            <person name="Schranz E."/>
            <person name="Heidstra R."/>
            <person name="Miyata K."/>
            <person name="Fedorova E."/>
            <person name="Kohlen W."/>
            <person name="Bisseling T."/>
            <person name="Smit S."/>
            <person name="Geurts R."/>
        </authorList>
    </citation>
    <scope>NUCLEOTIDE SEQUENCE [LARGE SCALE GENOMIC DNA]</scope>
    <source>
        <strain evidence="2">cv. RG33-2</strain>
    </source>
</reference>
<dbReference type="Proteomes" id="UP000237000">
    <property type="component" value="Unassembled WGS sequence"/>
</dbReference>
<sequence>MQSKEVQESGEVILILLGTFDLWSHSLPPQHLFRSPNLWDQFCGNTFGRSKKATMVSNFRETFMLGSAFIGARRSGVV</sequence>
<name>A0A2P5BKH8_TREOI</name>
<protein>
    <submittedName>
        <fullName evidence="1">Uncharacterized protein</fullName>
    </submittedName>
</protein>
<gene>
    <name evidence="1" type="ORF">TorRG33x02_318040</name>
</gene>
<accession>A0A2P5BKH8</accession>
<keyword evidence="2" id="KW-1185">Reference proteome</keyword>
<organism evidence="1 2">
    <name type="scientific">Trema orientale</name>
    <name type="common">Charcoal tree</name>
    <name type="synonym">Celtis orientalis</name>
    <dbReference type="NCBI Taxonomy" id="63057"/>
    <lineage>
        <taxon>Eukaryota</taxon>
        <taxon>Viridiplantae</taxon>
        <taxon>Streptophyta</taxon>
        <taxon>Embryophyta</taxon>
        <taxon>Tracheophyta</taxon>
        <taxon>Spermatophyta</taxon>
        <taxon>Magnoliopsida</taxon>
        <taxon>eudicotyledons</taxon>
        <taxon>Gunneridae</taxon>
        <taxon>Pentapetalae</taxon>
        <taxon>rosids</taxon>
        <taxon>fabids</taxon>
        <taxon>Rosales</taxon>
        <taxon>Cannabaceae</taxon>
        <taxon>Trema</taxon>
    </lineage>
</organism>
<dbReference type="EMBL" id="JXTC01000504">
    <property type="protein sequence ID" value="PON49288.1"/>
    <property type="molecule type" value="Genomic_DNA"/>
</dbReference>
<comment type="caution">
    <text evidence="1">The sequence shown here is derived from an EMBL/GenBank/DDBJ whole genome shotgun (WGS) entry which is preliminary data.</text>
</comment>
<evidence type="ECO:0000313" key="2">
    <source>
        <dbReference type="Proteomes" id="UP000237000"/>
    </source>
</evidence>
<proteinExistence type="predicted"/>
<evidence type="ECO:0000313" key="1">
    <source>
        <dbReference type="EMBL" id="PON49288.1"/>
    </source>
</evidence>
<dbReference type="InParanoid" id="A0A2P5BKH8"/>
<dbReference type="AlphaFoldDB" id="A0A2P5BKH8"/>